<reference evidence="1" key="1">
    <citation type="submission" date="2013-04" db="EMBL/GenBank/DDBJ databases">
        <title>The genome sequencing project of 58 acetic acid bacteria.</title>
        <authorList>
            <person name="Okamoto-Kainuma A."/>
            <person name="Ishikawa M."/>
            <person name="Umino S."/>
            <person name="Koizumi Y."/>
            <person name="Shiwa Y."/>
            <person name="Yoshikawa H."/>
            <person name="Matsutani M."/>
            <person name="Matsushita K."/>
        </authorList>
    </citation>
    <scope>NUCLEOTIDE SEQUENCE</scope>
    <source>
        <strain evidence="1">NBRC 106556</strain>
    </source>
</reference>
<name>A0ABQ0QJD9_9PROT</name>
<keyword evidence="2" id="KW-1185">Reference proteome</keyword>
<accession>A0ABQ0QJD9</accession>
<comment type="caution">
    <text evidence="1">The sequence shown here is derived from an EMBL/GenBank/DDBJ whole genome shotgun (WGS) entry which is preliminary data.</text>
</comment>
<gene>
    <name evidence="1" type="ORF">AA106556_1278</name>
</gene>
<dbReference type="EMBL" id="BAQB01000017">
    <property type="protein sequence ID" value="GBR46922.1"/>
    <property type="molecule type" value="Genomic_DNA"/>
</dbReference>
<evidence type="ECO:0008006" key="3">
    <source>
        <dbReference type="Google" id="ProtNLM"/>
    </source>
</evidence>
<evidence type="ECO:0000313" key="2">
    <source>
        <dbReference type="Proteomes" id="UP001062443"/>
    </source>
</evidence>
<proteinExistence type="predicted"/>
<protein>
    <recommendedName>
        <fullName evidence="3">Transposase</fullName>
    </recommendedName>
</protein>
<sequence>MDAGGGEVAAWDGASGVTASAVAEKERAITRRRWEAYLMLKEIVSSVCFGK</sequence>
<evidence type="ECO:0000313" key="1">
    <source>
        <dbReference type="EMBL" id="GBR46922.1"/>
    </source>
</evidence>
<dbReference type="Proteomes" id="UP001062443">
    <property type="component" value="Unassembled WGS sequence"/>
</dbReference>
<organism evidence="1 2">
    <name type="scientific">Neokomagataea tanensis NBRC 106556</name>
    <dbReference type="NCBI Taxonomy" id="1223519"/>
    <lineage>
        <taxon>Bacteria</taxon>
        <taxon>Pseudomonadati</taxon>
        <taxon>Pseudomonadota</taxon>
        <taxon>Alphaproteobacteria</taxon>
        <taxon>Acetobacterales</taxon>
        <taxon>Acetobacteraceae</taxon>
        <taxon>Neokomagataea</taxon>
    </lineage>
</organism>